<feature type="chain" id="PRO_5045224638" description="Secretion system C-terminal sorting domain-containing protein" evidence="1">
    <location>
        <begin position="23"/>
        <end position="842"/>
    </location>
</feature>
<name>A0ABX0XFQ8_9BACT</name>
<dbReference type="NCBIfam" id="TIGR04183">
    <property type="entry name" value="Por_Secre_tail"/>
    <property type="match status" value="1"/>
</dbReference>
<organism evidence="3 4">
    <name type="scientific">Neolewinella antarctica</name>
    <dbReference type="NCBI Taxonomy" id="442734"/>
    <lineage>
        <taxon>Bacteria</taxon>
        <taxon>Pseudomonadati</taxon>
        <taxon>Bacteroidota</taxon>
        <taxon>Saprospiria</taxon>
        <taxon>Saprospirales</taxon>
        <taxon>Lewinellaceae</taxon>
        <taxon>Neolewinella</taxon>
    </lineage>
</organism>
<evidence type="ECO:0000256" key="1">
    <source>
        <dbReference type="SAM" id="SignalP"/>
    </source>
</evidence>
<evidence type="ECO:0000259" key="2">
    <source>
        <dbReference type="Pfam" id="PF18962"/>
    </source>
</evidence>
<sequence>MILRVLLTATLLSMLASISLSGQVTIQPLSGYENLQRLAAQGKGSTASEKVDCDAVDLSGFTVVRPGQTVRRLIRPDTSGLIGGVTYSCTDCAATGGNVVLRRDTLIYTANADEEEVLDNLVFRACTSNGTDCGTPLTVRVLVQREGRTVNLPGQTGEVGERLTLATPDNSLTRKATCRSVEACAPDYRGRDRDFAFDSSPTAGNDVTYDVSAYAGVDAICVTVCSEFGLCDTYRTEVTIARNATALPFFDDFSGGGFRPAVARWQDRDVLVNRTFAQLPPSIGVATFDAVDADGFSYPATGGGRRTFPRDYLTSTPLNMVGQEGSTLSFYLQPRGLGNRPERQDSFVVQFLRPNGNFQTVFAVEGLRNNVPTDSVLAFQRYAIPVAGEFLYGGFVFRFLNKSNQSGAVDNWHLDYVKLDRAAVAAGTRDLALVKEPGSILAPLTSLPLRHYQAAGEDLIREDLRIDVHNAAGQQLSLGSVKSSDILISDRAAGTIVAADAAPPEVFGLPVTVAPMSYVSADLAPGWAGLSTVATYLNGLAQDSQRVEISTQYRLEPNGENGELSVSVRVNNTASTTTVLDNYMAYDDGSAEATIFSRVQTRTVVRFPSYVEDELRGIQVRIPRDLGGFGDQKLRLVVYAAGDSLPTDRLYEQDFDIVVPEDIIQDSLEGFTTYLFDEPLQLPTGNFFVGWEQLPAAREITIGYDRNTNSQEFQFADYGSGWRALLGTTKGSLMLRPLLGGFEGFQTSTEGVATVSALVDVFPNPTSGTLHLRSNSESRTRSGRPLQLPTATYHVRLFNLAGALQQTQTGLNDLDLSALPAGAYVLEVSDGLRRSFHKVIRN</sequence>
<feature type="signal peptide" evidence="1">
    <location>
        <begin position="1"/>
        <end position="22"/>
    </location>
</feature>
<reference evidence="3 4" key="1">
    <citation type="submission" date="2020-03" db="EMBL/GenBank/DDBJ databases">
        <title>Genomic Encyclopedia of Type Strains, Phase IV (KMG-IV): sequencing the most valuable type-strain genomes for metagenomic binning, comparative biology and taxonomic classification.</title>
        <authorList>
            <person name="Goeker M."/>
        </authorList>
    </citation>
    <scope>NUCLEOTIDE SEQUENCE [LARGE SCALE GENOMIC DNA]</scope>
    <source>
        <strain evidence="3 4">DSM 105096</strain>
    </source>
</reference>
<dbReference type="Pfam" id="PF18962">
    <property type="entry name" value="Por_Secre_tail"/>
    <property type="match status" value="1"/>
</dbReference>
<accession>A0ABX0XFQ8</accession>
<feature type="domain" description="Secretion system C-terminal sorting" evidence="2">
    <location>
        <begin position="761"/>
        <end position="840"/>
    </location>
</feature>
<comment type="caution">
    <text evidence="3">The sequence shown here is derived from an EMBL/GenBank/DDBJ whole genome shotgun (WGS) entry which is preliminary data.</text>
</comment>
<gene>
    <name evidence="3" type="ORF">GGR27_003104</name>
</gene>
<keyword evidence="1" id="KW-0732">Signal</keyword>
<evidence type="ECO:0000313" key="3">
    <source>
        <dbReference type="EMBL" id="NJC27587.1"/>
    </source>
</evidence>
<evidence type="ECO:0000313" key="4">
    <source>
        <dbReference type="Proteomes" id="UP000770785"/>
    </source>
</evidence>
<proteinExistence type="predicted"/>
<keyword evidence="4" id="KW-1185">Reference proteome</keyword>
<dbReference type="RefSeq" id="WP_168038818.1">
    <property type="nucleotide sequence ID" value="NZ_JAATJH010000005.1"/>
</dbReference>
<dbReference type="EMBL" id="JAATJH010000005">
    <property type="protein sequence ID" value="NJC27587.1"/>
    <property type="molecule type" value="Genomic_DNA"/>
</dbReference>
<dbReference type="Proteomes" id="UP000770785">
    <property type="component" value="Unassembled WGS sequence"/>
</dbReference>
<protein>
    <recommendedName>
        <fullName evidence="2">Secretion system C-terminal sorting domain-containing protein</fullName>
    </recommendedName>
</protein>
<dbReference type="InterPro" id="IPR026444">
    <property type="entry name" value="Secre_tail"/>
</dbReference>